<dbReference type="EMBL" id="KB644415">
    <property type="protein sequence ID" value="EPS34732.1"/>
    <property type="molecule type" value="Genomic_DNA"/>
</dbReference>
<dbReference type="OrthoDB" id="186626at2759"/>
<gene>
    <name evidence="1" type="ORF">PDE_09696</name>
</gene>
<dbReference type="eggNOG" id="ENOG502RZZG">
    <property type="taxonomic scope" value="Eukaryota"/>
</dbReference>
<name>S8BHN7_PENO1</name>
<dbReference type="PhylomeDB" id="S8BHN7"/>
<evidence type="ECO:0000313" key="1">
    <source>
        <dbReference type="EMBL" id="EPS34732.1"/>
    </source>
</evidence>
<protein>
    <submittedName>
        <fullName evidence="1">Uncharacterized protein</fullName>
    </submittedName>
</protein>
<reference evidence="1 2" key="1">
    <citation type="journal article" date="2013" name="PLoS ONE">
        <title>Genomic and secretomic analyses reveal unique features of the lignocellulolytic enzyme system of Penicillium decumbens.</title>
        <authorList>
            <person name="Liu G."/>
            <person name="Zhang L."/>
            <person name="Wei X."/>
            <person name="Zou G."/>
            <person name="Qin Y."/>
            <person name="Ma L."/>
            <person name="Li J."/>
            <person name="Zheng H."/>
            <person name="Wang S."/>
            <person name="Wang C."/>
            <person name="Xun L."/>
            <person name="Zhao G.-P."/>
            <person name="Zhou Z."/>
            <person name="Qu Y."/>
        </authorList>
    </citation>
    <scope>NUCLEOTIDE SEQUENCE [LARGE SCALE GENOMIC DNA]</scope>
    <source>
        <strain evidence="2">114-2 / CGMCC 5302</strain>
    </source>
</reference>
<accession>S8BHN7</accession>
<proteinExistence type="predicted"/>
<dbReference type="AlphaFoldDB" id="S8BHN7"/>
<sequence length="547" mass="61457">MSTGRLLRFSEQLDRWLVSHLNQGLTSSETTHSLDVPVFPSTLMLSLSCLRRPGRRNETCSSSSASPENGVQAPACQGRLSAAFWPLCRIGLSISFLLLDSVVLVLAILFSHLRAAFARNRATPRKVPLDTVLISGIGTTAGLALARKWHARGYRVVGVDIVECHLPLRPGGGMSNTLATFYRVSKDRYVSQMLDLVLREHVAIWIPCAPQCSPIEDAALRQIVESRTVCKCITLDPGMTATFIDTQSFREHLAGKGLPVPQQHRVHSRDSIHKILNRSAGKSYMMHEVGPRMKGPGVMLPKRTLSSTYTTVSELTVSEDTPWVMNQRVRLGVFWADLLVIRGHIQAFHVRTEEASWTCRESASRLDQALVTSVHRLMQRVTVQDGQRMTGHLSVRLLVDEEFEPASVRHAIYISDCVLGARAVDYLFRHTDLPIAGYLAALNRELAFDPSKPPLLLALSSPAKPLSWDFYARCSFGLLTHDQLECLQHEISPFLLWKSLHFSLGDPLPWWWHLHVYQPICELRVLARQFRRHFESRFLSSRPAAAE</sequence>
<keyword evidence="2" id="KW-1185">Reference proteome</keyword>
<dbReference type="Proteomes" id="UP000019376">
    <property type="component" value="Unassembled WGS sequence"/>
</dbReference>
<dbReference type="Gene3D" id="3.40.50.20">
    <property type="match status" value="1"/>
</dbReference>
<evidence type="ECO:0000313" key="2">
    <source>
        <dbReference type="Proteomes" id="UP000019376"/>
    </source>
</evidence>
<dbReference type="HOGENOM" id="CLU_026180_1_0_1"/>
<organism evidence="1 2">
    <name type="scientific">Penicillium oxalicum (strain 114-2 / CGMCC 5302)</name>
    <name type="common">Penicillium decumbens</name>
    <dbReference type="NCBI Taxonomy" id="933388"/>
    <lineage>
        <taxon>Eukaryota</taxon>
        <taxon>Fungi</taxon>
        <taxon>Dikarya</taxon>
        <taxon>Ascomycota</taxon>
        <taxon>Pezizomycotina</taxon>
        <taxon>Eurotiomycetes</taxon>
        <taxon>Eurotiomycetidae</taxon>
        <taxon>Eurotiales</taxon>
        <taxon>Aspergillaceae</taxon>
        <taxon>Penicillium</taxon>
    </lineage>
</organism>